<protein>
    <submittedName>
        <fullName evidence="2">Uncharacterized protein</fullName>
    </submittedName>
</protein>
<dbReference type="Proteomes" id="UP000199459">
    <property type="component" value="Unassembled WGS sequence"/>
</dbReference>
<feature type="transmembrane region" description="Helical" evidence="1">
    <location>
        <begin position="6"/>
        <end position="28"/>
    </location>
</feature>
<keyword evidence="1" id="KW-0472">Membrane</keyword>
<dbReference type="OrthoDB" id="5198464at2"/>
<gene>
    <name evidence="2" type="ORF">SAMN05216325_104142</name>
</gene>
<evidence type="ECO:0000256" key="1">
    <source>
        <dbReference type="SAM" id="Phobius"/>
    </source>
</evidence>
<name>A0A1H8CC78_9PROT</name>
<evidence type="ECO:0000313" key="2">
    <source>
        <dbReference type="EMBL" id="SEM92851.1"/>
    </source>
</evidence>
<keyword evidence="1" id="KW-1133">Transmembrane helix</keyword>
<dbReference type="STRING" id="917.SAMN05216326_12027"/>
<sequence>MELEKFVAIVSGAVATIATIAGGAWGYYRFRKSRTFEPRLTLGVKADLIHSMSDNSLLCTFDVKNVGESKVDIEKAYIRLGIIQSNGKRKHLTTRKVLLAHSWLEPGTTLKEQELISCPVFHGAVKIEFRLVAVGTAYKTTHILQLPGVDACLKQDGSRSAVQFTKGDMNS</sequence>
<proteinExistence type="predicted"/>
<organism evidence="2 3">
    <name type="scientific">Nitrosomonas marina</name>
    <dbReference type="NCBI Taxonomy" id="917"/>
    <lineage>
        <taxon>Bacteria</taxon>
        <taxon>Pseudomonadati</taxon>
        <taxon>Pseudomonadota</taxon>
        <taxon>Betaproteobacteria</taxon>
        <taxon>Nitrosomonadales</taxon>
        <taxon>Nitrosomonadaceae</taxon>
        <taxon>Nitrosomonas</taxon>
    </lineage>
</organism>
<dbReference type="EMBL" id="FOCP01000004">
    <property type="protein sequence ID" value="SEM92851.1"/>
    <property type="molecule type" value="Genomic_DNA"/>
</dbReference>
<reference evidence="2 3" key="1">
    <citation type="submission" date="2016-10" db="EMBL/GenBank/DDBJ databases">
        <authorList>
            <person name="de Groot N.N."/>
        </authorList>
    </citation>
    <scope>NUCLEOTIDE SEQUENCE [LARGE SCALE GENOMIC DNA]</scope>
    <source>
        <strain evidence="2 3">Nm22</strain>
    </source>
</reference>
<keyword evidence="1" id="KW-0812">Transmembrane</keyword>
<dbReference type="RefSeq" id="WP_090628503.1">
    <property type="nucleotide sequence ID" value="NZ_FOCP01000004.1"/>
</dbReference>
<accession>A0A1H8CC78</accession>
<evidence type="ECO:0000313" key="3">
    <source>
        <dbReference type="Proteomes" id="UP000199459"/>
    </source>
</evidence>
<dbReference type="AlphaFoldDB" id="A0A1H8CC78"/>